<evidence type="ECO:0000256" key="1">
    <source>
        <dbReference type="PROSITE-ProRule" id="PRU00169"/>
    </source>
</evidence>
<dbReference type="EMBL" id="DSXI01000325">
    <property type="protein sequence ID" value="HGS05176.1"/>
    <property type="molecule type" value="Genomic_DNA"/>
</dbReference>
<comment type="caution">
    <text evidence="4">The sequence shown here is derived from an EMBL/GenBank/DDBJ whole genome shotgun (WGS) entry which is preliminary data.</text>
</comment>
<dbReference type="SMART" id="SM00448">
    <property type="entry name" value="REC"/>
    <property type="match status" value="1"/>
</dbReference>
<dbReference type="GO" id="GO:0000160">
    <property type="term" value="P:phosphorelay signal transduction system"/>
    <property type="evidence" value="ECO:0007669"/>
    <property type="project" value="InterPro"/>
</dbReference>
<feature type="region of interest" description="Disordered" evidence="2">
    <location>
        <begin position="120"/>
        <end position="143"/>
    </location>
</feature>
<dbReference type="InterPro" id="IPR011006">
    <property type="entry name" value="CheY-like_superfamily"/>
</dbReference>
<feature type="modified residue" description="4-aspartylphosphate" evidence="1">
    <location>
        <position position="51"/>
    </location>
</feature>
<evidence type="ECO:0000256" key="2">
    <source>
        <dbReference type="SAM" id="MobiDB-lite"/>
    </source>
</evidence>
<feature type="compositionally biased region" description="Pro residues" evidence="2">
    <location>
        <begin position="134"/>
        <end position="143"/>
    </location>
</feature>
<proteinExistence type="predicted"/>
<dbReference type="SUPFAM" id="SSF52172">
    <property type="entry name" value="CheY-like"/>
    <property type="match status" value="1"/>
</dbReference>
<sequence>MDDDAGVRKVAGKILTHLGYEVEFAVDGSEALDHYRRALEAGRPFDLVIMDLTIPGGLGGKETIKALLELDPEARAIVSSGYADDPIMTHYREYGFAGVIKKPYRVDAFGHALHQVLKGNKPAREPGAKAPTLPGSPGPKNSP</sequence>
<organism evidence="4">
    <name type="scientific">Desulfobacca acetoxidans</name>
    <dbReference type="NCBI Taxonomy" id="60893"/>
    <lineage>
        <taxon>Bacteria</taxon>
        <taxon>Pseudomonadati</taxon>
        <taxon>Thermodesulfobacteriota</taxon>
        <taxon>Desulfobaccia</taxon>
        <taxon>Desulfobaccales</taxon>
        <taxon>Desulfobaccaceae</taxon>
        <taxon>Desulfobacca</taxon>
    </lineage>
</organism>
<dbReference type="Pfam" id="PF00072">
    <property type="entry name" value="Response_reg"/>
    <property type="match status" value="1"/>
</dbReference>
<dbReference type="InterPro" id="IPR001789">
    <property type="entry name" value="Sig_transdc_resp-reg_receiver"/>
</dbReference>
<name>A0A7V4LCQ4_9BACT</name>
<protein>
    <submittedName>
        <fullName evidence="4">Response regulator</fullName>
    </submittedName>
</protein>
<evidence type="ECO:0000313" key="4">
    <source>
        <dbReference type="EMBL" id="HGS05176.1"/>
    </source>
</evidence>
<feature type="domain" description="Response regulatory" evidence="3">
    <location>
        <begin position="1"/>
        <end position="117"/>
    </location>
</feature>
<dbReference type="InterPro" id="IPR052048">
    <property type="entry name" value="ST_Response_Regulator"/>
</dbReference>
<dbReference type="Gene3D" id="3.40.50.2300">
    <property type="match status" value="1"/>
</dbReference>
<dbReference type="CDD" id="cd17546">
    <property type="entry name" value="REC_hyHK_CKI1_RcsC-like"/>
    <property type="match status" value="1"/>
</dbReference>
<evidence type="ECO:0000259" key="3">
    <source>
        <dbReference type="PROSITE" id="PS50110"/>
    </source>
</evidence>
<dbReference type="PROSITE" id="PS50110">
    <property type="entry name" value="RESPONSE_REGULATORY"/>
    <property type="match status" value="1"/>
</dbReference>
<accession>A0A7V4LCQ4</accession>
<dbReference type="PANTHER" id="PTHR43228">
    <property type="entry name" value="TWO-COMPONENT RESPONSE REGULATOR"/>
    <property type="match status" value="1"/>
</dbReference>
<reference evidence="4" key="1">
    <citation type="journal article" date="2020" name="mSystems">
        <title>Genome- and Community-Level Interaction Insights into Carbon Utilization and Element Cycling Functions of Hydrothermarchaeota in Hydrothermal Sediment.</title>
        <authorList>
            <person name="Zhou Z."/>
            <person name="Liu Y."/>
            <person name="Xu W."/>
            <person name="Pan J."/>
            <person name="Luo Z.H."/>
            <person name="Li M."/>
        </authorList>
    </citation>
    <scope>NUCLEOTIDE SEQUENCE [LARGE SCALE GENOMIC DNA]</scope>
    <source>
        <strain evidence="4">SpSt-548</strain>
    </source>
</reference>
<dbReference type="PANTHER" id="PTHR43228:SF1">
    <property type="entry name" value="TWO-COMPONENT RESPONSE REGULATOR ARR22"/>
    <property type="match status" value="1"/>
</dbReference>
<gene>
    <name evidence="4" type="ORF">ENT08_05480</name>
</gene>
<keyword evidence="1" id="KW-0597">Phosphoprotein</keyword>
<dbReference type="AlphaFoldDB" id="A0A7V4LCQ4"/>